<dbReference type="SUPFAM" id="SSF52833">
    <property type="entry name" value="Thioredoxin-like"/>
    <property type="match status" value="1"/>
</dbReference>
<dbReference type="InterPro" id="IPR050553">
    <property type="entry name" value="Thioredoxin_ResA/DsbE_sf"/>
</dbReference>
<comment type="caution">
    <text evidence="2">The sequence shown here is derived from an EMBL/GenBank/DDBJ whole genome shotgun (WGS) entry which is preliminary data.</text>
</comment>
<dbReference type="PROSITE" id="PS51352">
    <property type="entry name" value="THIOREDOXIN_2"/>
    <property type="match status" value="1"/>
</dbReference>
<keyword evidence="3" id="KW-1185">Reference proteome</keyword>
<reference evidence="2 3" key="1">
    <citation type="submission" date="2018-05" db="EMBL/GenBank/DDBJ databases">
        <title>Marinilabilia rubrum sp. nov., isolated from saltern sediment.</title>
        <authorList>
            <person name="Zhang R."/>
        </authorList>
    </citation>
    <scope>NUCLEOTIDE SEQUENCE [LARGE SCALE GENOMIC DNA]</scope>
    <source>
        <strain evidence="2 3">WTE16</strain>
    </source>
</reference>
<dbReference type="CDD" id="cd02966">
    <property type="entry name" value="TlpA_like_family"/>
    <property type="match status" value="1"/>
</dbReference>
<dbReference type="PANTHER" id="PTHR42852">
    <property type="entry name" value="THIOL:DISULFIDE INTERCHANGE PROTEIN DSBE"/>
    <property type="match status" value="1"/>
</dbReference>
<dbReference type="InterPro" id="IPR013766">
    <property type="entry name" value="Thioredoxin_domain"/>
</dbReference>
<dbReference type="EMBL" id="QEWP01000012">
    <property type="protein sequence ID" value="PWD98612.1"/>
    <property type="molecule type" value="Genomic_DNA"/>
</dbReference>
<dbReference type="OrthoDB" id="9794348at2"/>
<gene>
    <name evidence="2" type="ORF">DDZ16_14210</name>
</gene>
<protein>
    <submittedName>
        <fullName evidence="2">Alkyl hydroperoxide reductase</fullName>
    </submittedName>
</protein>
<feature type="domain" description="Thioredoxin" evidence="1">
    <location>
        <begin position="1"/>
        <end position="159"/>
    </location>
</feature>
<evidence type="ECO:0000313" key="2">
    <source>
        <dbReference type="EMBL" id="PWD98612.1"/>
    </source>
</evidence>
<dbReference type="Pfam" id="PF00578">
    <property type="entry name" value="AhpC-TSA"/>
    <property type="match status" value="1"/>
</dbReference>
<dbReference type="GO" id="GO:0016209">
    <property type="term" value="F:antioxidant activity"/>
    <property type="evidence" value="ECO:0007669"/>
    <property type="project" value="InterPro"/>
</dbReference>
<name>A0A2U2B6E6_9BACT</name>
<dbReference type="Gene3D" id="3.40.30.10">
    <property type="entry name" value="Glutaredoxin"/>
    <property type="match status" value="1"/>
</dbReference>
<dbReference type="GO" id="GO:0016491">
    <property type="term" value="F:oxidoreductase activity"/>
    <property type="evidence" value="ECO:0007669"/>
    <property type="project" value="InterPro"/>
</dbReference>
<accession>A0A2U2B6E6</accession>
<dbReference type="RefSeq" id="WP_109265146.1">
    <property type="nucleotide sequence ID" value="NZ_QEWP01000012.1"/>
</dbReference>
<dbReference type="InterPro" id="IPR036249">
    <property type="entry name" value="Thioredoxin-like_sf"/>
</dbReference>
<dbReference type="InterPro" id="IPR000866">
    <property type="entry name" value="AhpC/TSA"/>
</dbReference>
<organism evidence="2 3">
    <name type="scientific">Marinilabilia rubra</name>
    <dbReference type="NCBI Taxonomy" id="2162893"/>
    <lineage>
        <taxon>Bacteria</taxon>
        <taxon>Pseudomonadati</taxon>
        <taxon>Bacteroidota</taxon>
        <taxon>Bacteroidia</taxon>
        <taxon>Marinilabiliales</taxon>
        <taxon>Marinilabiliaceae</taxon>
        <taxon>Marinilabilia</taxon>
    </lineage>
</organism>
<dbReference type="PANTHER" id="PTHR42852:SF17">
    <property type="entry name" value="THIOREDOXIN-LIKE PROTEIN HI_1115"/>
    <property type="match status" value="1"/>
</dbReference>
<dbReference type="AlphaFoldDB" id="A0A2U2B6E6"/>
<evidence type="ECO:0000259" key="1">
    <source>
        <dbReference type="PROSITE" id="PS51352"/>
    </source>
</evidence>
<sequence length="159" mass="18421">MKRLIGVMFFLLVLFFNGQSQEIKVSDFEGLEPALYKSNDTTYVINFWATWCKPCVEEMPGFLEAATAMKSEKVRFIFVSLDFPGQIDARLKPFVKKHDMADMVILLDDPDSNSWIEKVHPQWSGAIPATLIYNSVDRDFYEKPLSYNDLINIIEHKME</sequence>
<proteinExistence type="predicted"/>
<dbReference type="Proteomes" id="UP000244956">
    <property type="component" value="Unassembled WGS sequence"/>
</dbReference>
<evidence type="ECO:0000313" key="3">
    <source>
        <dbReference type="Proteomes" id="UP000244956"/>
    </source>
</evidence>